<dbReference type="PANTHER" id="PTHR10516">
    <property type="entry name" value="PEPTIDYL-PROLYL CIS-TRANS ISOMERASE"/>
    <property type="match status" value="1"/>
</dbReference>
<protein>
    <recommendedName>
        <fullName evidence="2 5">peptidylprolyl isomerase</fullName>
        <ecNumber evidence="2 5">5.2.1.8</ecNumber>
    </recommendedName>
</protein>
<evidence type="ECO:0000256" key="1">
    <source>
        <dbReference type="ARBA" id="ARBA00000971"/>
    </source>
</evidence>
<comment type="catalytic activity">
    <reaction evidence="1 5">
        <text>[protein]-peptidylproline (omega=180) = [protein]-peptidylproline (omega=0)</text>
        <dbReference type="Rhea" id="RHEA:16237"/>
        <dbReference type="Rhea" id="RHEA-COMP:10747"/>
        <dbReference type="Rhea" id="RHEA-COMP:10748"/>
        <dbReference type="ChEBI" id="CHEBI:83833"/>
        <dbReference type="ChEBI" id="CHEBI:83834"/>
        <dbReference type="EC" id="5.2.1.8"/>
    </reaction>
</comment>
<accession>A0A8T1R217</accession>
<evidence type="ECO:0000256" key="2">
    <source>
        <dbReference type="ARBA" id="ARBA00013194"/>
    </source>
</evidence>
<reference evidence="8" key="2">
    <citation type="submission" date="2021-01" db="EMBL/GenBank/DDBJ databases">
        <authorList>
            <person name="Lovell J.T."/>
            <person name="Bentley N."/>
            <person name="Bhattarai G."/>
            <person name="Jenkins J.W."/>
            <person name="Sreedasyam A."/>
            <person name="Alarcon Y."/>
            <person name="Bock C."/>
            <person name="Boston L."/>
            <person name="Carlson J."/>
            <person name="Cervantes K."/>
            <person name="Clermont K."/>
            <person name="Krom N."/>
            <person name="Kubenka K."/>
            <person name="Mamidi S."/>
            <person name="Mattison C."/>
            <person name="Monteros M."/>
            <person name="Pisani C."/>
            <person name="Plott C."/>
            <person name="Rajasekar S."/>
            <person name="Rhein H.S."/>
            <person name="Rohla C."/>
            <person name="Song M."/>
            <person name="Hilaire R.S."/>
            <person name="Shu S."/>
            <person name="Wells L."/>
            <person name="Wang X."/>
            <person name="Webber J."/>
            <person name="Heerema R.J."/>
            <person name="Klein P."/>
            <person name="Conner P."/>
            <person name="Grauke L."/>
            <person name="Grimwood J."/>
            <person name="Schmutz J."/>
            <person name="Randall J.J."/>
        </authorList>
    </citation>
    <scope>NUCLEOTIDE SEQUENCE</scope>
    <source>
        <tissue evidence="8">Leaf</tissue>
    </source>
</reference>
<dbReference type="GO" id="GO:0003755">
    <property type="term" value="F:peptidyl-prolyl cis-trans isomerase activity"/>
    <property type="evidence" value="ECO:0007669"/>
    <property type="project" value="UniProtKB-KW"/>
</dbReference>
<evidence type="ECO:0000256" key="5">
    <source>
        <dbReference type="PROSITE-ProRule" id="PRU00277"/>
    </source>
</evidence>
<dbReference type="InterPro" id="IPR001179">
    <property type="entry name" value="PPIase_FKBP_dom"/>
</dbReference>
<keyword evidence="9" id="KW-1185">Reference proteome</keyword>
<proteinExistence type="predicted"/>
<dbReference type="EMBL" id="CM031827">
    <property type="protein sequence ID" value="KAG6721639.1"/>
    <property type="molecule type" value="Genomic_DNA"/>
</dbReference>
<dbReference type="EMBL" id="CM031827">
    <property type="protein sequence ID" value="KAG6721638.1"/>
    <property type="molecule type" value="Genomic_DNA"/>
</dbReference>
<evidence type="ECO:0000259" key="6">
    <source>
        <dbReference type="PROSITE" id="PS50059"/>
    </source>
</evidence>
<evidence type="ECO:0000256" key="3">
    <source>
        <dbReference type="ARBA" id="ARBA00023110"/>
    </source>
</evidence>
<reference evidence="7" key="1">
    <citation type="submission" date="2020-12" db="EMBL/GenBank/DDBJ databases">
        <title>WGS assembly of Carya illinoinensis cv. Pawnee.</title>
        <authorList>
            <person name="Platts A."/>
            <person name="Shu S."/>
            <person name="Wright S."/>
            <person name="Barry K."/>
            <person name="Edger P."/>
            <person name="Pires J.C."/>
            <person name="Schmutz J."/>
        </authorList>
    </citation>
    <scope>NUCLEOTIDE SEQUENCE</scope>
    <source>
        <tissue evidence="7">Leaf</tissue>
    </source>
</reference>
<evidence type="ECO:0000313" key="8">
    <source>
        <dbReference type="EMBL" id="KAG6721638.1"/>
    </source>
</evidence>
<dbReference type="AlphaFoldDB" id="A0A8T1R217"/>
<keyword evidence="4 5" id="KW-0413">Isomerase</keyword>
<dbReference type="Pfam" id="PF00254">
    <property type="entry name" value="FKBP_C"/>
    <property type="match status" value="1"/>
</dbReference>
<evidence type="ECO:0000313" key="7">
    <source>
        <dbReference type="EMBL" id="KAG6660755.1"/>
    </source>
</evidence>
<keyword evidence="3 5" id="KW-0697">Rotamase</keyword>
<evidence type="ECO:0000256" key="4">
    <source>
        <dbReference type="ARBA" id="ARBA00023235"/>
    </source>
</evidence>
<dbReference type="EC" id="5.2.1.8" evidence="2 5"/>
<gene>
    <name evidence="7" type="ORF">CIPAW_03G126500</name>
    <name evidence="8" type="ORF">I3842_03G121700</name>
</gene>
<evidence type="ECO:0000313" key="9">
    <source>
        <dbReference type="Proteomes" id="UP000811609"/>
    </source>
</evidence>
<dbReference type="PANTHER" id="PTHR10516:SF453">
    <property type="entry name" value="PEPTIDYLPROLYL ISOMERASE"/>
    <property type="match status" value="1"/>
</dbReference>
<sequence length="131" mass="14670">MKKGERAIFTIPPNLAYGELGSPPLIPPNSTLIFYIEMLSWTTIRDITGDGGILKKITKEGEGWATPREADQVLVANNVKRLAEGASFIKEVYIVVTCGFPWRPFQLAREFTSLSRHDPCHSYKEIIPHGL</sequence>
<dbReference type="GO" id="GO:0005737">
    <property type="term" value="C:cytoplasm"/>
    <property type="evidence" value="ECO:0007669"/>
    <property type="project" value="TreeGrafter"/>
</dbReference>
<feature type="domain" description="PPIase FKBP-type" evidence="6">
    <location>
        <begin position="1"/>
        <end position="42"/>
    </location>
</feature>
<dbReference type="Proteomes" id="UP000811246">
    <property type="component" value="Chromosome 3"/>
</dbReference>
<comment type="caution">
    <text evidence="7">The sequence shown here is derived from an EMBL/GenBank/DDBJ whole genome shotgun (WGS) entry which is preliminary data.</text>
</comment>
<dbReference type="InterPro" id="IPR050689">
    <property type="entry name" value="FKBP-type_PPIase"/>
</dbReference>
<organism evidence="7 9">
    <name type="scientific">Carya illinoinensis</name>
    <name type="common">Pecan</name>
    <dbReference type="NCBI Taxonomy" id="32201"/>
    <lineage>
        <taxon>Eukaryota</taxon>
        <taxon>Viridiplantae</taxon>
        <taxon>Streptophyta</taxon>
        <taxon>Embryophyta</taxon>
        <taxon>Tracheophyta</taxon>
        <taxon>Spermatophyta</taxon>
        <taxon>Magnoliopsida</taxon>
        <taxon>eudicotyledons</taxon>
        <taxon>Gunneridae</taxon>
        <taxon>Pentapetalae</taxon>
        <taxon>rosids</taxon>
        <taxon>fabids</taxon>
        <taxon>Fagales</taxon>
        <taxon>Juglandaceae</taxon>
        <taxon>Carya</taxon>
    </lineage>
</organism>
<dbReference type="Proteomes" id="UP000811609">
    <property type="component" value="Chromosome 3"/>
</dbReference>
<dbReference type="EMBL" id="CM031811">
    <property type="protein sequence ID" value="KAG6660755.1"/>
    <property type="molecule type" value="Genomic_DNA"/>
</dbReference>
<name>A0A8T1R217_CARIL</name>
<dbReference type="PROSITE" id="PS50059">
    <property type="entry name" value="FKBP_PPIASE"/>
    <property type="match status" value="1"/>
</dbReference>